<evidence type="ECO:0000256" key="2">
    <source>
        <dbReference type="ARBA" id="ARBA00022722"/>
    </source>
</evidence>
<protein>
    <recommendedName>
        <fullName evidence="5">Ribonuclease VapC</fullName>
        <shortName evidence="5">RNase VapC</shortName>
        <ecNumber evidence="5">3.1.-.-</ecNumber>
    </recommendedName>
    <alternativeName>
        <fullName evidence="5">Toxin VapC</fullName>
    </alternativeName>
</protein>
<dbReference type="Gene3D" id="3.40.50.1010">
    <property type="entry name" value="5'-nuclease"/>
    <property type="match status" value="1"/>
</dbReference>
<evidence type="ECO:0000256" key="3">
    <source>
        <dbReference type="ARBA" id="ARBA00022723"/>
    </source>
</evidence>
<keyword evidence="8" id="KW-1185">Reference proteome</keyword>
<evidence type="ECO:0000256" key="5">
    <source>
        <dbReference type="HAMAP-Rule" id="MF_00265"/>
    </source>
</evidence>
<name>I4B1N2_TURPD</name>
<evidence type="ECO:0000256" key="4">
    <source>
        <dbReference type="ARBA" id="ARBA00022801"/>
    </source>
</evidence>
<dbReference type="GO" id="GO:0016788">
    <property type="term" value="F:hydrolase activity, acting on ester bonds"/>
    <property type="evidence" value="ECO:0007669"/>
    <property type="project" value="InterPro"/>
</dbReference>
<feature type="binding site" evidence="5">
    <location>
        <position position="5"/>
    </location>
    <ligand>
        <name>Mg(2+)</name>
        <dbReference type="ChEBI" id="CHEBI:18420"/>
    </ligand>
</feature>
<comment type="cofactor">
    <cofactor evidence="5">
        <name>Mg(2+)</name>
        <dbReference type="ChEBI" id="CHEBI:18420"/>
    </cofactor>
</comment>
<reference evidence="7 8" key="1">
    <citation type="submission" date="2012-06" db="EMBL/GenBank/DDBJ databases">
        <title>The complete chromosome of genome of Turneriella parva DSM 21527.</title>
        <authorList>
            <consortium name="US DOE Joint Genome Institute (JGI-PGF)"/>
            <person name="Lucas S."/>
            <person name="Han J."/>
            <person name="Lapidus A."/>
            <person name="Bruce D."/>
            <person name="Goodwin L."/>
            <person name="Pitluck S."/>
            <person name="Peters L."/>
            <person name="Kyrpides N."/>
            <person name="Mavromatis K."/>
            <person name="Ivanova N."/>
            <person name="Mikhailova N."/>
            <person name="Chertkov O."/>
            <person name="Detter J.C."/>
            <person name="Tapia R."/>
            <person name="Han C."/>
            <person name="Land M."/>
            <person name="Hauser L."/>
            <person name="Markowitz V."/>
            <person name="Cheng J.-F."/>
            <person name="Hugenholtz P."/>
            <person name="Woyke T."/>
            <person name="Wu D."/>
            <person name="Gronow S."/>
            <person name="Wellnitz S."/>
            <person name="Brambilla E."/>
            <person name="Klenk H.-P."/>
            <person name="Eisen J.A."/>
        </authorList>
    </citation>
    <scope>NUCLEOTIDE SEQUENCE [LARGE SCALE GENOMIC DNA]</scope>
    <source>
        <strain evidence="8">ATCC BAA-1111 / DSM 21527 / NCTC 11395 / H</strain>
    </source>
</reference>
<comment type="similarity">
    <text evidence="5">Belongs to the PINc/VapC protein family.</text>
</comment>
<keyword evidence="4 5" id="KW-0378">Hydrolase</keyword>
<keyword evidence="2 5" id="KW-0540">Nuclease</keyword>
<sequence>MNAIDTNILVYAHRADSPWHESAKAFVETALTSDEKHGIPYHCLVEFFGIVTNARIFKIPTAPETAMRQCRNLIAAPAVQILTESSSSFEIFAPLLAKSRVAGSAVHDARIAAVCLENGVRVIYTLDRDFSRFAGLRVKNPLG</sequence>
<feature type="domain" description="PIN" evidence="6">
    <location>
        <begin position="4"/>
        <end position="135"/>
    </location>
</feature>
<dbReference type="GO" id="GO:0000287">
    <property type="term" value="F:magnesium ion binding"/>
    <property type="evidence" value="ECO:0007669"/>
    <property type="project" value="UniProtKB-UniRule"/>
</dbReference>
<dbReference type="NCBIfam" id="TIGR00028">
    <property type="entry name" value="Mtu_PIN_fam"/>
    <property type="match status" value="1"/>
</dbReference>
<comment type="function">
    <text evidence="5">Toxic component of a toxin-antitoxin (TA) system. An RNase.</text>
</comment>
<keyword evidence="5" id="KW-0460">Magnesium</keyword>
<feature type="binding site" evidence="5">
    <location>
        <position position="108"/>
    </location>
    <ligand>
        <name>Mg(2+)</name>
        <dbReference type="ChEBI" id="CHEBI:18420"/>
    </ligand>
</feature>
<dbReference type="STRING" id="869212.Turpa_0535"/>
<dbReference type="Proteomes" id="UP000006048">
    <property type="component" value="Chromosome"/>
</dbReference>
<accession>I4B1N2</accession>
<dbReference type="SUPFAM" id="SSF88723">
    <property type="entry name" value="PIN domain-like"/>
    <property type="match status" value="1"/>
</dbReference>
<dbReference type="EMBL" id="CP002959">
    <property type="protein sequence ID" value="AFM11189.1"/>
    <property type="molecule type" value="Genomic_DNA"/>
</dbReference>
<dbReference type="AlphaFoldDB" id="I4B1N2"/>
<evidence type="ECO:0000256" key="1">
    <source>
        <dbReference type="ARBA" id="ARBA00022649"/>
    </source>
</evidence>
<organism evidence="7 8">
    <name type="scientific">Turneriella parva (strain ATCC BAA-1111 / DSM 21527 / NCTC 11395 / H)</name>
    <name type="common">Leptospira parva</name>
    <dbReference type="NCBI Taxonomy" id="869212"/>
    <lineage>
        <taxon>Bacteria</taxon>
        <taxon>Pseudomonadati</taxon>
        <taxon>Spirochaetota</taxon>
        <taxon>Spirochaetia</taxon>
        <taxon>Leptospirales</taxon>
        <taxon>Leptospiraceae</taxon>
        <taxon>Turneriella</taxon>
    </lineage>
</organism>
<dbReference type="HOGENOM" id="CLU_146668_1_0_12"/>
<dbReference type="EC" id="3.1.-.-" evidence="5"/>
<gene>
    <name evidence="5" type="primary">vapC</name>
    <name evidence="7" type="ordered locus">Turpa_0535</name>
</gene>
<dbReference type="InterPro" id="IPR029060">
    <property type="entry name" value="PIN-like_dom_sf"/>
</dbReference>
<evidence type="ECO:0000313" key="7">
    <source>
        <dbReference type="EMBL" id="AFM11189.1"/>
    </source>
</evidence>
<evidence type="ECO:0000313" key="8">
    <source>
        <dbReference type="Proteomes" id="UP000006048"/>
    </source>
</evidence>
<dbReference type="Pfam" id="PF01850">
    <property type="entry name" value="PIN"/>
    <property type="match status" value="1"/>
</dbReference>
<keyword evidence="1 5" id="KW-1277">Toxin-antitoxin system</keyword>
<proteinExistence type="inferred from homology"/>
<dbReference type="KEGG" id="tpx:Turpa_0535"/>
<keyword evidence="3 5" id="KW-0479">Metal-binding</keyword>
<evidence type="ECO:0000259" key="6">
    <source>
        <dbReference type="Pfam" id="PF01850"/>
    </source>
</evidence>
<dbReference type="GO" id="GO:0090729">
    <property type="term" value="F:toxin activity"/>
    <property type="evidence" value="ECO:0007669"/>
    <property type="project" value="UniProtKB-KW"/>
</dbReference>
<dbReference type="GO" id="GO:0004540">
    <property type="term" value="F:RNA nuclease activity"/>
    <property type="evidence" value="ECO:0007669"/>
    <property type="project" value="InterPro"/>
</dbReference>
<dbReference type="OrthoDB" id="556169at2"/>
<dbReference type="InterPro" id="IPR002716">
    <property type="entry name" value="PIN_dom"/>
</dbReference>
<dbReference type="HAMAP" id="MF_00265">
    <property type="entry name" value="VapC_Nob1"/>
    <property type="match status" value="1"/>
</dbReference>
<dbReference type="InterPro" id="IPR022907">
    <property type="entry name" value="VapC_family"/>
</dbReference>
<keyword evidence="5" id="KW-0800">Toxin</keyword>
<dbReference type="GO" id="GO:0045926">
    <property type="term" value="P:negative regulation of growth"/>
    <property type="evidence" value="ECO:0007669"/>
    <property type="project" value="UniProtKB-ARBA"/>
</dbReference>
<dbReference type="RefSeq" id="WP_014801709.1">
    <property type="nucleotide sequence ID" value="NC_018020.1"/>
</dbReference>
<dbReference type="InterPro" id="IPR006226">
    <property type="entry name" value="Mtu_PIN"/>
</dbReference>